<accession>A0A9N9YJM9</accession>
<comment type="caution">
    <text evidence="2">The sequence shown here is derived from an EMBL/GenBank/DDBJ whole genome shotgun (WGS) entry which is preliminary data.</text>
</comment>
<dbReference type="EMBL" id="CABFNQ020000694">
    <property type="protein sequence ID" value="CAH0023665.1"/>
    <property type="molecule type" value="Genomic_DNA"/>
</dbReference>
<reference evidence="2" key="1">
    <citation type="submission" date="2021-10" db="EMBL/GenBank/DDBJ databases">
        <authorList>
            <person name="Piombo E."/>
        </authorList>
    </citation>
    <scope>NUCLEOTIDE SEQUENCE</scope>
</reference>
<dbReference type="AlphaFoldDB" id="A0A9N9YJM9"/>
<organism evidence="2 3">
    <name type="scientific">Clonostachys rhizophaga</name>
    <dbReference type="NCBI Taxonomy" id="160324"/>
    <lineage>
        <taxon>Eukaryota</taxon>
        <taxon>Fungi</taxon>
        <taxon>Dikarya</taxon>
        <taxon>Ascomycota</taxon>
        <taxon>Pezizomycotina</taxon>
        <taxon>Sordariomycetes</taxon>
        <taxon>Hypocreomycetidae</taxon>
        <taxon>Hypocreales</taxon>
        <taxon>Bionectriaceae</taxon>
        <taxon>Clonostachys</taxon>
    </lineage>
</organism>
<sequence>MSHSSQTPRCLRLGGRLMMLPREEEIEESIPAMQAIEPGIFNHPVVVLSRQVHQGNVAVLLVSSPLQLPRSCTLAIAHGKTMKKQSYVNIQNIHEVPFDILRECWHDDDFYLESKSYGTLIKVLWKQNVAELDVRLRGHGIFERMHQSTRVETPRSTLNLSAEERRLIRLRSTHVEAPRSTPSLSAEEPRRRAYRNV</sequence>
<dbReference type="PANTHER" id="PTHR37048:SF2">
    <property type="entry name" value="QUESTIONABLE PROTEIN"/>
    <property type="match status" value="1"/>
</dbReference>
<evidence type="ECO:0000313" key="2">
    <source>
        <dbReference type="EMBL" id="CAH0023665.1"/>
    </source>
</evidence>
<feature type="region of interest" description="Disordered" evidence="1">
    <location>
        <begin position="175"/>
        <end position="197"/>
    </location>
</feature>
<proteinExistence type="predicted"/>
<dbReference type="Proteomes" id="UP000696573">
    <property type="component" value="Unassembled WGS sequence"/>
</dbReference>
<protein>
    <submittedName>
        <fullName evidence="2">Uncharacterized protein</fullName>
    </submittedName>
</protein>
<dbReference type="OrthoDB" id="3537171at2759"/>
<gene>
    <name evidence="2" type="ORF">CRHIZ90672A_00000071</name>
</gene>
<keyword evidence="3" id="KW-1185">Reference proteome</keyword>
<evidence type="ECO:0000256" key="1">
    <source>
        <dbReference type="SAM" id="MobiDB-lite"/>
    </source>
</evidence>
<name>A0A9N9YJM9_9HYPO</name>
<evidence type="ECO:0000313" key="3">
    <source>
        <dbReference type="Proteomes" id="UP000696573"/>
    </source>
</evidence>
<dbReference type="PANTHER" id="PTHR37048">
    <property type="entry name" value="QUESTIONABLE PROTEIN"/>
    <property type="match status" value="1"/>
</dbReference>